<reference evidence="2" key="1">
    <citation type="submission" date="2016-10" db="EMBL/GenBank/DDBJ databases">
        <authorList>
            <person name="Varghese N."/>
            <person name="Submissions S."/>
        </authorList>
    </citation>
    <scope>NUCLEOTIDE SEQUENCE [LARGE SCALE GENOMIC DNA]</scope>
    <source>
        <strain evidence="2">OK042</strain>
    </source>
</reference>
<organism evidence="1 2">
    <name type="scientific">Brevibacillus centrosporus</name>
    <dbReference type="NCBI Taxonomy" id="54910"/>
    <lineage>
        <taxon>Bacteria</taxon>
        <taxon>Bacillati</taxon>
        <taxon>Bacillota</taxon>
        <taxon>Bacilli</taxon>
        <taxon>Bacillales</taxon>
        <taxon>Paenibacillaceae</taxon>
        <taxon>Brevibacillus</taxon>
    </lineage>
</organism>
<name>A0A1I3NAK5_9BACL</name>
<evidence type="ECO:0000313" key="2">
    <source>
        <dbReference type="Proteomes" id="UP000198915"/>
    </source>
</evidence>
<dbReference type="STRING" id="1884381.SAMN05518846_10210"/>
<dbReference type="EMBL" id="FORT01000002">
    <property type="protein sequence ID" value="SFJ06000.1"/>
    <property type="molecule type" value="Genomic_DNA"/>
</dbReference>
<sequence length="128" mass="14619">MAVKLAGTQNLISMLQIAHMGDVVDSLIGRHAIQKQSMTLGEQLREIFAKLPMKEEARVQKVLERSQGSMDTTHPATHLRIAMVQGKEVAPAFQISEEEYNRVHQEILEQVQEKMEHRILDEYRAKIS</sequence>
<dbReference type="AlphaFoldDB" id="A0A1I3NAK5"/>
<keyword evidence="2" id="KW-1185">Reference proteome</keyword>
<proteinExistence type="predicted"/>
<protein>
    <submittedName>
        <fullName evidence="1">Uncharacterized protein</fullName>
    </submittedName>
</protein>
<gene>
    <name evidence="1" type="ORF">SAMN05518846_10210</name>
</gene>
<dbReference type="Proteomes" id="UP000198915">
    <property type="component" value="Unassembled WGS sequence"/>
</dbReference>
<evidence type="ECO:0000313" key="1">
    <source>
        <dbReference type="EMBL" id="SFJ06000.1"/>
    </source>
</evidence>
<accession>A0A1I3NAK5</accession>